<reference evidence="4" key="1">
    <citation type="submission" date="2018-05" db="EMBL/GenBank/DDBJ databases">
        <authorList>
            <person name="Lanie J.A."/>
            <person name="Ng W.-L."/>
            <person name="Kazmierczak K.M."/>
            <person name="Andrzejewski T.M."/>
            <person name="Davidsen T.M."/>
            <person name="Wayne K.J."/>
            <person name="Tettelin H."/>
            <person name="Glass J.I."/>
            <person name="Rusch D."/>
            <person name="Podicherti R."/>
            <person name="Tsui H.-C.T."/>
            <person name="Winkler M.E."/>
        </authorList>
    </citation>
    <scope>NUCLEOTIDE SEQUENCE</scope>
</reference>
<organism evidence="4">
    <name type="scientific">marine metagenome</name>
    <dbReference type="NCBI Taxonomy" id="408172"/>
    <lineage>
        <taxon>unclassified sequences</taxon>
        <taxon>metagenomes</taxon>
        <taxon>ecological metagenomes</taxon>
    </lineage>
</organism>
<dbReference type="Gene3D" id="3.20.20.330">
    <property type="entry name" value="Homocysteine-binding-like domain"/>
    <property type="match status" value="1"/>
</dbReference>
<dbReference type="SUPFAM" id="SSF82282">
    <property type="entry name" value="Homocysteine S-methyltransferase"/>
    <property type="match status" value="1"/>
</dbReference>
<feature type="domain" description="Hcy-binding" evidence="3">
    <location>
        <begin position="19"/>
        <end position="199"/>
    </location>
</feature>
<dbReference type="GO" id="GO:0008168">
    <property type="term" value="F:methyltransferase activity"/>
    <property type="evidence" value="ECO:0007669"/>
    <property type="project" value="UniProtKB-KW"/>
</dbReference>
<dbReference type="PANTHER" id="PTHR11103">
    <property type="entry name" value="SLR1189 PROTEIN"/>
    <property type="match status" value="1"/>
</dbReference>
<evidence type="ECO:0000313" key="4">
    <source>
        <dbReference type="EMBL" id="SVC78125.1"/>
    </source>
</evidence>
<keyword evidence="2" id="KW-0808">Transferase</keyword>
<sequence length="273" mass="30727">MFEKPDFNLIQILEERIPLIGDGGVGTLLRSFGLEERFPAIQANLEQPELVKRMHQAYLRKGTRLIRTNSILPKGEQWSSIENRLEALINSASALAREVSNNRAVVAGRITGAPEEWSAEAKYQLYGEQAVYFSDTKVDLIWLEQFTSCEEMLLALRAVRQVSAVQTVAHLSLEPGRTSLDLTEELKHLMNSGATFVGVMIDSPEFFQESLLQELIDELGILSLVLDLVLDQEKSPDLKEVFRKNIPSETTLICGGQNFLPEQIRDLSEMHKS</sequence>
<dbReference type="Pfam" id="PF02574">
    <property type="entry name" value="S-methyl_trans"/>
    <property type="match status" value="1"/>
</dbReference>
<dbReference type="EMBL" id="UINC01110549">
    <property type="protein sequence ID" value="SVC78125.1"/>
    <property type="molecule type" value="Genomic_DNA"/>
</dbReference>
<dbReference type="PANTHER" id="PTHR11103:SF18">
    <property type="entry name" value="SLR1189 PROTEIN"/>
    <property type="match status" value="1"/>
</dbReference>
<dbReference type="InterPro" id="IPR003726">
    <property type="entry name" value="HCY_dom"/>
</dbReference>
<evidence type="ECO:0000256" key="1">
    <source>
        <dbReference type="ARBA" id="ARBA00022603"/>
    </source>
</evidence>
<proteinExistence type="predicted"/>
<protein>
    <recommendedName>
        <fullName evidence="3">Hcy-binding domain-containing protein</fullName>
    </recommendedName>
</protein>
<keyword evidence="1" id="KW-0489">Methyltransferase</keyword>
<dbReference type="AlphaFoldDB" id="A0A382PZL6"/>
<dbReference type="GO" id="GO:0032259">
    <property type="term" value="P:methylation"/>
    <property type="evidence" value="ECO:0007669"/>
    <property type="project" value="UniProtKB-KW"/>
</dbReference>
<evidence type="ECO:0000256" key="2">
    <source>
        <dbReference type="ARBA" id="ARBA00022679"/>
    </source>
</evidence>
<accession>A0A382PZL6</accession>
<dbReference type="InterPro" id="IPR036589">
    <property type="entry name" value="HCY_dom_sf"/>
</dbReference>
<name>A0A382PZL6_9ZZZZ</name>
<evidence type="ECO:0000259" key="3">
    <source>
        <dbReference type="Pfam" id="PF02574"/>
    </source>
</evidence>
<gene>
    <name evidence="4" type="ORF">METZ01_LOCUS330979</name>
</gene>